<keyword evidence="2" id="KW-1185">Reference proteome</keyword>
<dbReference type="EMBL" id="BOOU01000058">
    <property type="protein sequence ID" value="GII79465.1"/>
    <property type="molecule type" value="Genomic_DNA"/>
</dbReference>
<sequence>MEYTVKVRRGVDAEAWGMRIGIRRFTGGDGPRAVLLGVRAAGAAEPEAFLLGPGESAEAGGRVLVVREIAAEHVLVASEGEPWPGAGTEPPA</sequence>
<proteinExistence type="predicted"/>
<dbReference type="AlphaFoldDB" id="A0A919R732"/>
<name>A0A919R732_9ACTN</name>
<comment type="caution">
    <text evidence="1">The sequence shown here is derived from an EMBL/GenBank/DDBJ whole genome shotgun (WGS) entry which is preliminary data.</text>
</comment>
<dbReference type="RefSeq" id="WP_203989464.1">
    <property type="nucleotide sequence ID" value="NZ_BOOU01000058.1"/>
</dbReference>
<dbReference type="Proteomes" id="UP000655287">
    <property type="component" value="Unassembled WGS sequence"/>
</dbReference>
<gene>
    <name evidence="1" type="ORF">Sru01_44470</name>
</gene>
<evidence type="ECO:0000313" key="2">
    <source>
        <dbReference type="Proteomes" id="UP000655287"/>
    </source>
</evidence>
<reference evidence="1" key="1">
    <citation type="submission" date="2021-01" db="EMBL/GenBank/DDBJ databases">
        <title>Whole genome shotgun sequence of Sphaerisporangium rufum NBRC 109079.</title>
        <authorList>
            <person name="Komaki H."/>
            <person name="Tamura T."/>
        </authorList>
    </citation>
    <scope>NUCLEOTIDE SEQUENCE</scope>
    <source>
        <strain evidence="1">NBRC 109079</strain>
    </source>
</reference>
<protein>
    <submittedName>
        <fullName evidence="1">Uncharacterized protein</fullName>
    </submittedName>
</protein>
<organism evidence="1 2">
    <name type="scientific">Sphaerisporangium rufum</name>
    <dbReference type="NCBI Taxonomy" id="1381558"/>
    <lineage>
        <taxon>Bacteria</taxon>
        <taxon>Bacillati</taxon>
        <taxon>Actinomycetota</taxon>
        <taxon>Actinomycetes</taxon>
        <taxon>Streptosporangiales</taxon>
        <taxon>Streptosporangiaceae</taxon>
        <taxon>Sphaerisporangium</taxon>
    </lineage>
</organism>
<evidence type="ECO:0000313" key="1">
    <source>
        <dbReference type="EMBL" id="GII79465.1"/>
    </source>
</evidence>
<accession>A0A919R732</accession>